<name>A0A6J5NJ36_9CAUD</name>
<proteinExistence type="predicted"/>
<organism evidence="1">
    <name type="scientific">uncultured Caudovirales phage</name>
    <dbReference type="NCBI Taxonomy" id="2100421"/>
    <lineage>
        <taxon>Viruses</taxon>
        <taxon>Duplodnaviria</taxon>
        <taxon>Heunggongvirae</taxon>
        <taxon>Uroviricota</taxon>
        <taxon>Caudoviricetes</taxon>
        <taxon>Peduoviridae</taxon>
        <taxon>Maltschvirus</taxon>
        <taxon>Maltschvirus maltsch</taxon>
    </lineage>
</organism>
<accession>A0A6J5NJ36</accession>
<dbReference type="EMBL" id="LR796684">
    <property type="protein sequence ID" value="CAB4159359.1"/>
    <property type="molecule type" value="Genomic_DNA"/>
</dbReference>
<sequence>MPTYTARLSHHSVRAQIHTLKATDERAAKAEARKLLGDGFLGHYIYLEELFEGERLPVAFAEIGKRGWRSLTSA</sequence>
<protein>
    <submittedName>
        <fullName evidence="1">Uncharacterized protein</fullName>
    </submittedName>
</protein>
<evidence type="ECO:0000313" key="1">
    <source>
        <dbReference type="EMBL" id="CAB4159359.1"/>
    </source>
</evidence>
<gene>
    <name evidence="1" type="ORF">UFOVP707_89</name>
</gene>
<reference evidence="1" key="1">
    <citation type="submission" date="2020-04" db="EMBL/GenBank/DDBJ databases">
        <authorList>
            <person name="Chiriac C."/>
            <person name="Salcher M."/>
            <person name="Ghai R."/>
            <person name="Kavagutti S V."/>
        </authorList>
    </citation>
    <scope>NUCLEOTIDE SEQUENCE</scope>
</reference>